<dbReference type="Proteomes" id="UP000019149">
    <property type="component" value="Unassembled WGS sequence"/>
</dbReference>
<name>W6UAQ8_ECHGR</name>
<dbReference type="CTD" id="36343222"/>
<reference evidence="1 2" key="1">
    <citation type="journal article" date="2013" name="Nat. Genet.">
        <title>The genome of the hydatid tapeworm Echinococcus granulosus.</title>
        <authorList>
            <person name="Zheng H."/>
            <person name="Zhang W."/>
            <person name="Zhang L."/>
            <person name="Zhang Z."/>
            <person name="Li J."/>
            <person name="Lu G."/>
            <person name="Zhu Y."/>
            <person name="Wang Y."/>
            <person name="Huang Y."/>
            <person name="Liu J."/>
            <person name="Kang H."/>
            <person name="Chen J."/>
            <person name="Wang L."/>
            <person name="Chen A."/>
            <person name="Yu S."/>
            <person name="Gao Z."/>
            <person name="Jin L."/>
            <person name="Gu W."/>
            <person name="Wang Z."/>
            <person name="Zhao L."/>
            <person name="Shi B."/>
            <person name="Wen H."/>
            <person name="Lin R."/>
            <person name="Jones M.K."/>
            <person name="Brejova B."/>
            <person name="Vinar T."/>
            <person name="Zhao G."/>
            <person name="McManus D.P."/>
            <person name="Chen Z."/>
            <person name="Zhou Y."/>
            <person name="Wang S."/>
        </authorList>
    </citation>
    <scope>NUCLEOTIDE SEQUENCE [LARGE SCALE GENOMIC DNA]</scope>
</reference>
<keyword evidence="2" id="KW-1185">Reference proteome</keyword>
<proteinExistence type="predicted"/>
<protein>
    <submittedName>
        <fullName evidence="1">Uncharacterized protein</fullName>
    </submittedName>
</protein>
<evidence type="ECO:0000313" key="2">
    <source>
        <dbReference type="Proteomes" id="UP000019149"/>
    </source>
</evidence>
<sequence>MEEYNNLNNMSDFAGYLNESFQKDCYLFCLGKQCSNSPCLRCFRIRLTMAKVIYNFRKKRGIWLNKSHVFTDEVVSGSSYENLLVANRNTEEKDNRGKRGH</sequence>
<dbReference type="GeneID" id="36343222"/>
<dbReference type="RefSeq" id="XP_024348827.1">
    <property type="nucleotide sequence ID" value="XM_024496756.1"/>
</dbReference>
<organism evidence="1 2">
    <name type="scientific">Echinococcus granulosus</name>
    <name type="common">Hydatid tapeworm</name>
    <dbReference type="NCBI Taxonomy" id="6210"/>
    <lineage>
        <taxon>Eukaryota</taxon>
        <taxon>Metazoa</taxon>
        <taxon>Spiralia</taxon>
        <taxon>Lophotrochozoa</taxon>
        <taxon>Platyhelminthes</taxon>
        <taxon>Cestoda</taxon>
        <taxon>Eucestoda</taxon>
        <taxon>Cyclophyllidea</taxon>
        <taxon>Taeniidae</taxon>
        <taxon>Echinococcus</taxon>
        <taxon>Echinococcus granulosus group</taxon>
    </lineage>
</organism>
<dbReference type="KEGG" id="egl:EGR_07507"/>
<accession>W6UAQ8</accession>
<comment type="caution">
    <text evidence="1">The sequence shown here is derived from an EMBL/GenBank/DDBJ whole genome shotgun (WGS) entry which is preliminary data.</text>
</comment>
<dbReference type="EMBL" id="APAU02000079">
    <property type="protein sequence ID" value="EUB57631.1"/>
    <property type="molecule type" value="Genomic_DNA"/>
</dbReference>
<gene>
    <name evidence="1" type="ORF">EGR_07507</name>
</gene>
<evidence type="ECO:0000313" key="1">
    <source>
        <dbReference type="EMBL" id="EUB57631.1"/>
    </source>
</evidence>
<dbReference type="AlphaFoldDB" id="W6UAQ8"/>